<accession>A0A183J4K7</accession>
<organism evidence="4">
    <name type="scientific">Soboliphyme baturini</name>
    <dbReference type="NCBI Taxonomy" id="241478"/>
    <lineage>
        <taxon>Eukaryota</taxon>
        <taxon>Metazoa</taxon>
        <taxon>Ecdysozoa</taxon>
        <taxon>Nematoda</taxon>
        <taxon>Enoplea</taxon>
        <taxon>Dorylaimia</taxon>
        <taxon>Dioctophymatida</taxon>
        <taxon>Dioctophymatoidea</taxon>
        <taxon>Soboliphymatidae</taxon>
        <taxon>Soboliphyme</taxon>
    </lineage>
</organism>
<evidence type="ECO:0000313" key="3">
    <source>
        <dbReference type="Proteomes" id="UP000270296"/>
    </source>
</evidence>
<reference evidence="2 3" key="2">
    <citation type="submission" date="2018-11" db="EMBL/GenBank/DDBJ databases">
        <authorList>
            <consortium name="Pathogen Informatics"/>
        </authorList>
    </citation>
    <scope>NUCLEOTIDE SEQUENCE [LARGE SCALE GENOMIC DNA]</scope>
</reference>
<evidence type="ECO:0000313" key="4">
    <source>
        <dbReference type="WBParaSite" id="SBAD_0001118101-mRNA-1"/>
    </source>
</evidence>
<evidence type="ECO:0000313" key="2">
    <source>
        <dbReference type="EMBL" id="VDP34790.1"/>
    </source>
</evidence>
<keyword evidence="3" id="KW-1185">Reference proteome</keyword>
<evidence type="ECO:0000256" key="1">
    <source>
        <dbReference type="SAM" id="MobiDB-lite"/>
    </source>
</evidence>
<protein>
    <submittedName>
        <fullName evidence="2 4">Uncharacterized protein</fullName>
    </submittedName>
</protein>
<dbReference type="Proteomes" id="UP000270296">
    <property type="component" value="Unassembled WGS sequence"/>
</dbReference>
<dbReference type="EMBL" id="UZAM01014592">
    <property type="protein sequence ID" value="VDP34790.1"/>
    <property type="molecule type" value="Genomic_DNA"/>
</dbReference>
<gene>
    <name evidence="2" type="ORF">SBAD_LOCUS10805</name>
</gene>
<feature type="region of interest" description="Disordered" evidence="1">
    <location>
        <begin position="72"/>
        <end position="93"/>
    </location>
</feature>
<sequence length="171" mass="19089">MSVHEQMPSSYQEMESYLSKAEPRDYGCCVQCFRRGGAFLLPIVCARHISSSYLGEDQRQRQCESIEFEFDVDDGKSSSSGHDKKRHSSLGRQSSKLAKLHSWSRRAAINVLLKCTSLSASPEPSFRKDTSTIGLSVGRSAVCQPPARCSCTSFVQPDTQKRAVTVFTNRR</sequence>
<dbReference type="WBParaSite" id="SBAD_0001118101-mRNA-1">
    <property type="protein sequence ID" value="SBAD_0001118101-mRNA-1"/>
    <property type="gene ID" value="SBAD_0001118101"/>
</dbReference>
<reference evidence="4" key="1">
    <citation type="submission" date="2016-06" db="UniProtKB">
        <authorList>
            <consortium name="WormBaseParasite"/>
        </authorList>
    </citation>
    <scope>IDENTIFICATION</scope>
</reference>
<proteinExistence type="predicted"/>
<dbReference type="AlphaFoldDB" id="A0A183J4K7"/>
<name>A0A183J4K7_9BILA</name>